<accession>A0AAD4T058</accession>
<dbReference type="InterPro" id="IPR013187">
    <property type="entry name" value="F-box-assoc_dom_typ3"/>
</dbReference>
<dbReference type="SUPFAM" id="SSF81383">
    <property type="entry name" value="F-box domain"/>
    <property type="match status" value="1"/>
</dbReference>
<gene>
    <name evidence="2" type="ORF">MKW98_024170</name>
</gene>
<dbReference type="CDD" id="cd22157">
    <property type="entry name" value="F-box_AtFBW1-like"/>
    <property type="match status" value="1"/>
</dbReference>
<name>A0AAD4T058_9MAGN</name>
<dbReference type="InterPro" id="IPR001810">
    <property type="entry name" value="F-box_dom"/>
</dbReference>
<dbReference type="NCBIfam" id="TIGR01640">
    <property type="entry name" value="F_box_assoc_1"/>
    <property type="match status" value="1"/>
</dbReference>
<dbReference type="EMBL" id="JAJJMB010007708">
    <property type="protein sequence ID" value="KAI3928569.1"/>
    <property type="molecule type" value="Genomic_DNA"/>
</dbReference>
<dbReference type="InterPro" id="IPR017451">
    <property type="entry name" value="F-box-assoc_interact_dom"/>
</dbReference>
<dbReference type="SMART" id="SM00256">
    <property type="entry name" value="FBOX"/>
    <property type="match status" value="1"/>
</dbReference>
<dbReference type="InterPro" id="IPR036047">
    <property type="entry name" value="F-box-like_dom_sf"/>
</dbReference>
<feature type="domain" description="F-box" evidence="1">
    <location>
        <begin position="9"/>
        <end position="49"/>
    </location>
</feature>
<comment type="caution">
    <text evidence="2">The sequence shown here is derived from an EMBL/GenBank/DDBJ whole genome shotgun (WGS) entry which is preliminary data.</text>
</comment>
<keyword evidence="3" id="KW-1185">Reference proteome</keyword>
<dbReference type="PANTHER" id="PTHR31111:SF136">
    <property type="entry name" value="F-BOX ASSOCIATED DOMAIN-CONTAINING PROTEIN"/>
    <property type="match status" value="1"/>
</dbReference>
<sequence>MKNSSGGDILVEMVYEILSRLPVKSLMRFKCVSKHWLSIIEDDDSFIDLYHSRSRLRPCFALFVPIHIDFGHIPKGINCILPRPCQANILIADLCEGVGRVGTKDTKIGHSVKKTTSIKFDKFIDEERLRYDGILKPVNGLICFTDTTMQYGVCIYNMGTRELTPWMSTTFRRTRGNVDPKFQFGYDPATKKHEVICLRNLKTHCYPRKDSDPVYVGCQVLTLGDNTWRSIDIDQVPQHELEHGSYFGTYGSVYVNGSIYWITSWITYIRNSEEKVIVAFDVGSEKFRTIPVPKFIDDQIMYDREYMTLNFSRDLLEVNDCVALYNRLPGGYTVKLWILDCDDYNKKDTGTTHTTSCNQNWTETTIQLPFQWDSKRRVVFHGIPGTDEIIIETYEDRPYNIKCISLVSYNYKNMT</sequence>
<proteinExistence type="predicted"/>
<evidence type="ECO:0000259" key="1">
    <source>
        <dbReference type="SMART" id="SM00256"/>
    </source>
</evidence>
<dbReference type="PANTHER" id="PTHR31111">
    <property type="entry name" value="BNAA05G37150D PROTEIN-RELATED"/>
    <property type="match status" value="1"/>
</dbReference>
<dbReference type="Pfam" id="PF08268">
    <property type="entry name" value="FBA_3"/>
    <property type="match status" value="1"/>
</dbReference>
<evidence type="ECO:0000313" key="3">
    <source>
        <dbReference type="Proteomes" id="UP001202328"/>
    </source>
</evidence>
<dbReference type="Proteomes" id="UP001202328">
    <property type="component" value="Unassembled WGS sequence"/>
</dbReference>
<evidence type="ECO:0000313" key="2">
    <source>
        <dbReference type="EMBL" id="KAI3928569.1"/>
    </source>
</evidence>
<dbReference type="AlphaFoldDB" id="A0AAD4T058"/>
<reference evidence="2" key="1">
    <citation type="submission" date="2022-04" db="EMBL/GenBank/DDBJ databases">
        <title>A functionally conserved STORR gene fusion in Papaver species that diverged 16.8 million years ago.</title>
        <authorList>
            <person name="Catania T."/>
        </authorList>
    </citation>
    <scope>NUCLEOTIDE SEQUENCE</scope>
    <source>
        <strain evidence="2">S-188037</strain>
    </source>
</reference>
<protein>
    <recommendedName>
        <fullName evidence="1">F-box domain-containing protein</fullName>
    </recommendedName>
</protein>
<organism evidence="2 3">
    <name type="scientific">Papaver atlanticum</name>
    <dbReference type="NCBI Taxonomy" id="357466"/>
    <lineage>
        <taxon>Eukaryota</taxon>
        <taxon>Viridiplantae</taxon>
        <taxon>Streptophyta</taxon>
        <taxon>Embryophyta</taxon>
        <taxon>Tracheophyta</taxon>
        <taxon>Spermatophyta</taxon>
        <taxon>Magnoliopsida</taxon>
        <taxon>Ranunculales</taxon>
        <taxon>Papaveraceae</taxon>
        <taxon>Papaveroideae</taxon>
        <taxon>Papaver</taxon>
    </lineage>
</organism>
<dbReference type="Pfam" id="PF00646">
    <property type="entry name" value="F-box"/>
    <property type="match status" value="1"/>
</dbReference>
<dbReference type="Gene3D" id="1.20.1280.50">
    <property type="match status" value="1"/>
</dbReference>